<evidence type="ECO:0000259" key="5">
    <source>
        <dbReference type="Pfam" id="PF01555"/>
    </source>
</evidence>
<dbReference type="Gene3D" id="3.40.50.150">
    <property type="entry name" value="Vaccinia Virus protein VP39"/>
    <property type="match status" value="1"/>
</dbReference>
<evidence type="ECO:0000256" key="2">
    <source>
        <dbReference type="ARBA" id="ARBA00022603"/>
    </source>
</evidence>
<name>A0A4V5LSF8_9BACL</name>
<dbReference type="InterPro" id="IPR029063">
    <property type="entry name" value="SAM-dependent_MTases_sf"/>
</dbReference>
<dbReference type="GO" id="GO:0004519">
    <property type="term" value="F:endonuclease activity"/>
    <property type="evidence" value="ECO:0007669"/>
    <property type="project" value="InterPro"/>
</dbReference>
<dbReference type="EMBL" id="SUPK01000003">
    <property type="protein sequence ID" value="TJY42919.1"/>
    <property type="molecule type" value="Genomic_DNA"/>
</dbReference>
<keyword evidence="3 7" id="KW-0808">Transferase</keyword>
<dbReference type="InterPro" id="IPR001091">
    <property type="entry name" value="RM_Methyltransferase"/>
</dbReference>
<dbReference type="Pfam" id="PF01555">
    <property type="entry name" value="N6_N4_Mtase"/>
    <property type="match status" value="1"/>
</dbReference>
<evidence type="ECO:0000256" key="1">
    <source>
        <dbReference type="ARBA" id="ARBA00006594"/>
    </source>
</evidence>
<evidence type="ECO:0000313" key="7">
    <source>
        <dbReference type="EMBL" id="TJY42919.1"/>
    </source>
</evidence>
<keyword evidence="4" id="KW-0680">Restriction system</keyword>
<gene>
    <name evidence="7" type="ORF">E5161_08790</name>
</gene>
<dbReference type="OrthoDB" id="9800801at2"/>
<dbReference type="GO" id="GO:0003677">
    <property type="term" value="F:DNA binding"/>
    <property type="evidence" value="ECO:0007669"/>
    <property type="project" value="InterPro"/>
</dbReference>
<dbReference type="GO" id="GO:0032259">
    <property type="term" value="P:methylation"/>
    <property type="evidence" value="ECO:0007669"/>
    <property type="project" value="UniProtKB-KW"/>
</dbReference>
<dbReference type="InterPro" id="IPR002941">
    <property type="entry name" value="DNA_methylase_N4/N6"/>
</dbReference>
<reference evidence="7 8" key="1">
    <citation type="submission" date="2019-04" db="EMBL/GenBank/DDBJ databases">
        <title>Cohnella sp. nov., isolated from soil.</title>
        <authorList>
            <person name="Kim W."/>
        </authorList>
    </citation>
    <scope>NUCLEOTIDE SEQUENCE [LARGE SCALE GENOMIC DNA]</scope>
    <source>
        <strain evidence="7 8">CAU 1483</strain>
    </source>
</reference>
<dbReference type="PRINTS" id="PR00508">
    <property type="entry name" value="S21N4MTFRASE"/>
</dbReference>
<dbReference type="SUPFAM" id="SSF53335">
    <property type="entry name" value="S-adenosyl-L-methionine-dependent methyltransferases"/>
    <property type="match status" value="1"/>
</dbReference>
<keyword evidence="8" id="KW-1185">Reference proteome</keyword>
<dbReference type="CDD" id="cd02440">
    <property type="entry name" value="AdoMet_MTases"/>
    <property type="match status" value="1"/>
</dbReference>
<proteinExistence type="inferred from homology"/>
<comment type="caution">
    <text evidence="7">The sequence shown here is derived from an EMBL/GenBank/DDBJ whole genome shotgun (WGS) entry which is preliminary data.</text>
</comment>
<dbReference type="GO" id="GO:0008170">
    <property type="term" value="F:N-methyltransferase activity"/>
    <property type="evidence" value="ECO:0007669"/>
    <property type="project" value="InterPro"/>
</dbReference>
<dbReference type="RefSeq" id="WP_136777338.1">
    <property type="nucleotide sequence ID" value="NZ_SUPK01000003.1"/>
</dbReference>
<keyword evidence="2 7" id="KW-0489">Methyltransferase</keyword>
<dbReference type="Proteomes" id="UP000309673">
    <property type="component" value="Unassembled WGS sequence"/>
</dbReference>
<feature type="domain" description="DNA methylase N-4/N-6" evidence="5">
    <location>
        <begin position="24"/>
        <end position="351"/>
    </location>
</feature>
<dbReference type="InterPro" id="IPR002052">
    <property type="entry name" value="DNA_methylase_N6_adenine_CS"/>
</dbReference>
<dbReference type="GO" id="GO:0009307">
    <property type="term" value="P:DNA restriction-modification system"/>
    <property type="evidence" value="ECO:0007669"/>
    <property type="project" value="UniProtKB-KW"/>
</dbReference>
<accession>A0A4V5LSF8</accession>
<evidence type="ECO:0000256" key="4">
    <source>
        <dbReference type="ARBA" id="ARBA00022747"/>
    </source>
</evidence>
<comment type="similarity">
    <text evidence="1">Belongs to the N(4)/N(6)-methyltransferase family.</text>
</comment>
<evidence type="ECO:0000256" key="3">
    <source>
        <dbReference type="ARBA" id="ARBA00022679"/>
    </source>
</evidence>
<dbReference type="Gene3D" id="3.40.1350.10">
    <property type="match status" value="1"/>
</dbReference>
<dbReference type="InterPro" id="IPR011856">
    <property type="entry name" value="tRNA_endonuc-like_dom_sf"/>
</dbReference>
<dbReference type="PROSITE" id="PS00092">
    <property type="entry name" value="N6_MTASE"/>
    <property type="match status" value="1"/>
</dbReference>
<evidence type="ECO:0000313" key="8">
    <source>
        <dbReference type="Proteomes" id="UP000309673"/>
    </source>
</evidence>
<organism evidence="7 8">
    <name type="scientific">Cohnella pontilimi</name>
    <dbReference type="NCBI Taxonomy" id="2564100"/>
    <lineage>
        <taxon>Bacteria</taxon>
        <taxon>Bacillati</taxon>
        <taxon>Bacillota</taxon>
        <taxon>Bacilli</taxon>
        <taxon>Bacillales</taxon>
        <taxon>Paenibacillaceae</taxon>
        <taxon>Cohnella</taxon>
    </lineage>
</organism>
<dbReference type="InterPro" id="IPR007560">
    <property type="entry name" value="Restrct_endonuc_IV_Mrr"/>
</dbReference>
<dbReference type="Pfam" id="PF04471">
    <property type="entry name" value="Mrr_cat"/>
    <property type="match status" value="1"/>
</dbReference>
<evidence type="ECO:0000259" key="6">
    <source>
        <dbReference type="Pfam" id="PF04471"/>
    </source>
</evidence>
<dbReference type="GO" id="GO:0005737">
    <property type="term" value="C:cytoplasm"/>
    <property type="evidence" value="ECO:0007669"/>
    <property type="project" value="TreeGrafter"/>
</dbReference>
<dbReference type="PANTHER" id="PTHR13370:SF3">
    <property type="entry name" value="TRNA (GUANINE(10)-N2)-METHYLTRANSFERASE HOMOLOG"/>
    <property type="match status" value="1"/>
</dbReference>
<protein>
    <submittedName>
        <fullName evidence="7">Site-specific DNA-methyltransferase</fullName>
    </submittedName>
</protein>
<sequence length="508" mass="58159">MDKNKLFYGDNLKVLREHIEANSVDLIYLDPPFNSNRNYNQIFTSDGKKSEAQLMAFEDTWFWGPEVEDQYIQTVRSGHGSTSSFLVAMRDLLGTSNMMAYLTMMAPRLIELKRVLQERGTIFLHCDPISSHYLKLLMDAVFSPNNYQNEIIWKRTGAHNDAKRFGNNIDTILFYSKGKTWIWNKQYKPHSEKYLSRFKGVDQDGRRWMDDNLSAKGLLGGGYEYEYKGVFNLWRVPKERMRMLDEEGRLHYTRKGGIRLKRYLDENKGGAALQCLWDDIPPINSQAKERVGYPTQKPTALLERIINSTSNPGDVVLDPFCGCGTSIVAAERLGRKWIGIDITHIAIATIKERLQKEFGMLLSPNEITGEPYDIDGAIDLACRDRYQFQLWALHLLGIITEMKKGADGGVDGFHYFQDGNKFKKCVTQVKSGKVSVKDIRELYGVLQKERATLGLLLTLGRPTRNMVEEAAKFGIYESANGRKYPVIQIVLVKELLNHTKFLHTLVPD</sequence>
<dbReference type="AlphaFoldDB" id="A0A4V5LSF8"/>
<feature type="domain" description="Restriction endonuclease type IV Mrr" evidence="6">
    <location>
        <begin position="399"/>
        <end position="472"/>
    </location>
</feature>
<dbReference type="PANTHER" id="PTHR13370">
    <property type="entry name" value="RNA METHYLASE-RELATED"/>
    <property type="match status" value="1"/>
</dbReference>